<name>A0A8B9GTG1_ASTMX</name>
<organism evidence="1 2">
    <name type="scientific">Astyanax mexicanus</name>
    <name type="common">Blind cave fish</name>
    <name type="synonym">Astyanax fasciatus mexicanus</name>
    <dbReference type="NCBI Taxonomy" id="7994"/>
    <lineage>
        <taxon>Eukaryota</taxon>
        <taxon>Metazoa</taxon>
        <taxon>Chordata</taxon>
        <taxon>Craniata</taxon>
        <taxon>Vertebrata</taxon>
        <taxon>Euteleostomi</taxon>
        <taxon>Actinopterygii</taxon>
        <taxon>Neopterygii</taxon>
        <taxon>Teleostei</taxon>
        <taxon>Ostariophysi</taxon>
        <taxon>Characiformes</taxon>
        <taxon>Characoidei</taxon>
        <taxon>Acestrorhamphidae</taxon>
        <taxon>Acestrorhamphinae</taxon>
        <taxon>Astyanax</taxon>
    </lineage>
</organism>
<sequence>MDVLAKESGGTEAFRAEIKKYDSRELKRKRDTVSTEHCLQITKFPFHFAFLIKNHKHTFFIYWF</sequence>
<protein>
    <submittedName>
        <fullName evidence="1">Uncharacterized protein</fullName>
    </submittedName>
</protein>
<evidence type="ECO:0000313" key="2">
    <source>
        <dbReference type="Proteomes" id="UP000694621"/>
    </source>
</evidence>
<dbReference type="AlphaFoldDB" id="A0A8B9GTG1"/>
<evidence type="ECO:0000313" key="1">
    <source>
        <dbReference type="Ensembl" id="ENSAMXP00005002493.1"/>
    </source>
</evidence>
<reference evidence="1" key="1">
    <citation type="submission" date="2025-08" db="UniProtKB">
        <authorList>
            <consortium name="Ensembl"/>
        </authorList>
    </citation>
    <scope>IDENTIFICATION</scope>
</reference>
<proteinExistence type="predicted"/>
<dbReference type="Proteomes" id="UP000694621">
    <property type="component" value="Unplaced"/>
</dbReference>
<accession>A0A8B9GTG1</accession>
<dbReference type="Ensembl" id="ENSAMXT00005002785.1">
    <property type="protein sequence ID" value="ENSAMXP00005002493.1"/>
    <property type="gene ID" value="ENSAMXG00005001420.1"/>
</dbReference>